<keyword evidence="2" id="KW-1185">Reference proteome</keyword>
<name>A0A8J5VKC6_ZIZPA</name>
<comment type="caution">
    <text evidence="1">The sequence shown here is derived from an EMBL/GenBank/DDBJ whole genome shotgun (WGS) entry which is preliminary data.</text>
</comment>
<accession>A0A8J5VKC6</accession>
<reference evidence="1" key="1">
    <citation type="journal article" date="2021" name="bioRxiv">
        <title>Whole Genome Assembly and Annotation of Northern Wild Rice, Zizania palustris L., Supports a Whole Genome Duplication in the Zizania Genus.</title>
        <authorList>
            <person name="Haas M."/>
            <person name="Kono T."/>
            <person name="Macchietto M."/>
            <person name="Millas R."/>
            <person name="McGilp L."/>
            <person name="Shao M."/>
            <person name="Duquette J."/>
            <person name="Hirsch C.N."/>
            <person name="Kimball J."/>
        </authorList>
    </citation>
    <scope>NUCLEOTIDE SEQUENCE</scope>
    <source>
        <tissue evidence="1">Fresh leaf tissue</tissue>
    </source>
</reference>
<sequence length="84" mass="8960">MEDMVLCVANHVPLTLICFLERIALVYPDCPAIVTSGTGGMAHTSASSGTTWSQRSLRTFQRCASCTSSSRWPAPPSTLISTSP</sequence>
<evidence type="ECO:0000313" key="2">
    <source>
        <dbReference type="Proteomes" id="UP000729402"/>
    </source>
</evidence>
<evidence type="ECO:0000313" key="1">
    <source>
        <dbReference type="EMBL" id="KAG8047779.1"/>
    </source>
</evidence>
<reference evidence="1" key="2">
    <citation type="submission" date="2021-02" db="EMBL/GenBank/DDBJ databases">
        <authorList>
            <person name="Kimball J.A."/>
            <person name="Haas M.W."/>
            <person name="Macchietto M."/>
            <person name="Kono T."/>
            <person name="Duquette J."/>
            <person name="Shao M."/>
        </authorList>
    </citation>
    <scope>NUCLEOTIDE SEQUENCE</scope>
    <source>
        <tissue evidence="1">Fresh leaf tissue</tissue>
    </source>
</reference>
<dbReference type="Proteomes" id="UP000729402">
    <property type="component" value="Unassembled WGS sequence"/>
</dbReference>
<proteinExistence type="predicted"/>
<organism evidence="1 2">
    <name type="scientific">Zizania palustris</name>
    <name type="common">Northern wild rice</name>
    <dbReference type="NCBI Taxonomy" id="103762"/>
    <lineage>
        <taxon>Eukaryota</taxon>
        <taxon>Viridiplantae</taxon>
        <taxon>Streptophyta</taxon>
        <taxon>Embryophyta</taxon>
        <taxon>Tracheophyta</taxon>
        <taxon>Spermatophyta</taxon>
        <taxon>Magnoliopsida</taxon>
        <taxon>Liliopsida</taxon>
        <taxon>Poales</taxon>
        <taxon>Poaceae</taxon>
        <taxon>BOP clade</taxon>
        <taxon>Oryzoideae</taxon>
        <taxon>Oryzeae</taxon>
        <taxon>Zizaniinae</taxon>
        <taxon>Zizania</taxon>
    </lineage>
</organism>
<gene>
    <name evidence="1" type="ORF">GUJ93_ZPchr0008g13439</name>
</gene>
<dbReference type="EMBL" id="JAAALK010000290">
    <property type="protein sequence ID" value="KAG8047779.1"/>
    <property type="molecule type" value="Genomic_DNA"/>
</dbReference>
<protein>
    <submittedName>
        <fullName evidence="1">Uncharacterized protein</fullName>
    </submittedName>
</protein>
<dbReference type="AlphaFoldDB" id="A0A8J5VKC6"/>